<dbReference type="PANTHER" id="PTHR30383:SF5">
    <property type="entry name" value="SGNH HYDROLASE-TYPE ESTERASE DOMAIN-CONTAINING PROTEIN"/>
    <property type="match status" value="1"/>
</dbReference>
<dbReference type="PANTHER" id="PTHR30383">
    <property type="entry name" value="THIOESTERASE 1/PROTEASE 1/LYSOPHOSPHOLIPASE L1"/>
    <property type="match status" value="1"/>
</dbReference>
<dbReference type="InterPro" id="IPR051532">
    <property type="entry name" value="Ester_Hydrolysis_Enzymes"/>
</dbReference>
<dbReference type="Proteomes" id="UP000478183">
    <property type="component" value="Unassembled WGS sequence"/>
</dbReference>
<keyword evidence="3" id="KW-1185">Reference proteome</keyword>
<dbReference type="Pfam" id="PF13472">
    <property type="entry name" value="Lipase_GDSL_2"/>
    <property type="match status" value="1"/>
</dbReference>
<name>A0A6L6J8R1_9RHOB</name>
<proteinExistence type="predicted"/>
<accession>A0A6L6J8R1</accession>
<comment type="caution">
    <text evidence="2">The sequence shown here is derived from an EMBL/GenBank/DDBJ whole genome shotgun (WGS) entry which is preliminary data.</text>
</comment>
<dbReference type="EMBL" id="WMIE01000001">
    <property type="protein sequence ID" value="MTH76514.1"/>
    <property type="molecule type" value="Genomic_DNA"/>
</dbReference>
<dbReference type="SUPFAM" id="SSF52266">
    <property type="entry name" value="SGNH hydrolase"/>
    <property type="match status" value="1"/>
</dbReference>
<dbReference type="AlphaFoldDB" id="A0A6L6J8R1"/>
<reference evidence="2 3" key="1">
    <citation type="submission" date="2019-11" db="EMBL/GenBank/DDBJ databases">
        <authorList>
            <person name="Dong K."/>
        </authorList>
    </citation>
    <scope>NUCLEOTIDE SEQUENCE [LARGE SCALE GENOMIC DNA]</scope>
    <source>
        <strain evidence="2 3">NBRC 111993</strain>
    </source>
</reference>
<evidence type="ECO:0000313" key="2">
    <source>
        <dbReference type="EMBL" id="MTH76514.1"/>
    </source>
</evidence>
<sequence length="217" mass="23647">MLRILALLIGLGGIPAASWADPVRLLVFGDSLTEGYGLATDDGLVPQLQQWLVARGHDVEVINDGASGHQTSDGKKRIASSLERFSPDAVIVELGGNDLISDVDPKVTEANLDSILAQAGTDGRPLLLVGIARPERDRIRRQAWADIWPRLAQKHDALLLENLYGPFFGLTRRQQAKMLQQDRIHASAEGIKLIIESLGPKVEELVHEVEAMKVGTN</sequence>
<dbReference type="InterPro" id="IPR036514">
    <property type="entry name" value="SGNH_hydro_sf"/>
</dbReference>
<protein>
    <submittedName>
        <fullName evidence="2">Arylesterase</fullName>
    </submittedName>
</protein>
<dbReference type="OrthoDB" id="9786188at2"/>
<gene>
    <name evidence="2" type="ORF">GL286_02085</name>
</gene>
<dbReference type="GO" id="GO:0004622">
    <property type="term" value="F:phosphatidylcholine lysophospholipase activity"/>
    <property type="evidence" value="ECO:0007669"/>
    <property type="project" value="TreeGrafter"/>
</dbReference>
<evidence type="ECO:0000313" key="3">
    <source>
        <dbReference type="Proteomes" id="UP000478183"/>
    </source>
</evidence>
<feature type="domain" description="SGNH hydrolase-type esterase" evidence="1">
    <location>
        <begin position="27"/>
        <end position="190"/>
    </location>
</feature>
<evidence type="ECO:0000259" key="1">
    <source>
        <dbReference type="Pfam" id="PF13472"/>
    </source>
</evidence>
<organism evidence="2 3">
    <name type="scientific">Paracoccus aestuariivivens</name>
    <dbReference type="NCBI Taxonomy" id="1820333"/>
    <lineage>
        <taxon>Bacteria</taxon>
        <taxon>Pseudomonadati</taxon>
        <taxon>Pseudomonadota</taxon>
        <taxon>Alphaproteobacteria</taxon>
        <taxon>Rhodobacterales</taxon>
        <taxon>Paracoccaceae</taxon>
        <taxon>Paracoccus</taxon>
    </lineage>
</organism>
<dbReference type="Gene3D" id="3.40.50.1110">
    <property type="entry name" value="SGNH hydrolase"/>
    <property type="match status" value="1"/>
</dbReference>
<dbReference type="InterPro" id="IPR013830">
    <property type="entry name" value="SGNH_hydro"/>
</dbReference>